<feature type="domain" description="HD/PDEase" evidence="1">
    <location>
        <begin position="34"/>
        <end position="151"/>
    </location>
</feature>
<dbReference type="Gene3D" id="1.10.3210.10">
    <property type="entry name" value="Hypothetical protein af1432"/>
    <property type="match status" value="1"/>
</dbReference>
<dbReference type="Pfam" id="PF01966">
    <property type="entry name" value="HD"/>
    <property type="match status" value="1"/>
</dbReference>
<dbReference type="CDD" id="cd00077">
    <property type="entry name" value="HDc"/>
    <property type="match status" value="1"/>
</dbReference>
<comment type="caution">
    <text evidence="2">The sequence shown here is derived from an EMBL/GenBank/DDBJ whole genome shotgun (WGS) entry which is preliminary data.</text>
</comment>
<accession>A0ABV9MYT1</accession>
<dbReference type="SUPFAM" id="SSF109604">
    <property type="entry name" value="HD-domain/PDEase-like"/>
    <property type="match status" value="1"/>
</dbReference>
<dbReference type="RefSeq" id="WP_204653647.1">
    <property type="nucleotide sequence ID" value="NZ_JAFBFD010000011.1"/>
</dbReference>
<protein>
    <submittedName>
        <fullName evidence="2">HD domain-containing protein</fullName>
    </submittedName>
</protein>
<dbReference type="InterPro" id="IPR003607">
    <property type="entry name" value="HD/PDEase_dom"/>
</dbReference>
<dbReference type="SMART" id="SM00471">
    <property type="entry name" value="HDc"/>
    <property type="match status" value="1"/>
</dbReference>
<evidence type="ECO:0000313" key="3">
    <source>
        <dbReference type="Proteomes" id="UP001595969"/>
    </source>
</evidence>
<sequence>MTKQWKKDAEYLSYVEDLLVTEEVQSLSGFVQHYHSTRLDHSISVSYYSYKLAKKVNGDARAIARAGLLHDLFFYDWRTTKFDEGSHAYMHPRIAVKNAEKITELSDLERDIIIKHMWGATIAFPRYKESYIVTMVDKYCAIKEATGPVVGRLKIRWQQLVLRNQSIV</sequence>
<reference evidence="3" key="1">
    <citation type="journal article" date="2019" name="Int. J. Syst. Evol. Microbiol.">
        <title>The Global Catalogue of Microorganisms (GCM) 10K type strain sequencing project: providing services to taxonomists for standard genome sequencing and annotation.</title>
        <authorList>
            <consortium name="The Broad Institute Genomics Platform"/>
            <consortium name="The Broad Institute Genome Sequencing Center for Infectious Disease"/>
            <person name="Wu L."/>
            <person name="Ma J."/>
        </authorList>
    </citation>
    <scope>NUCLEOTIDE SEQUENCE [LARGE SCALE GENOMIC DNA]</scope>
    <source>
        <strain evidence="3">CGMCC 1.19032</strain>
    </source>
</reference>
<dbReference type="InterPro" id="IPR006674">
    <property type="entry name" value="HD_domain"/>
</dbReference>
<gene>
    <name evidence="2" type="ORF">ACFO5I_11240</name>
</gene>
<dbReference type="Proteomes" id="UP001595969">
    <property type="component" value="Unassembled WGS sequence"/>
</dbReference>
<dbReference type="EMBL" id="JBHSGS010000062">
    <property type="protein sequence ID" value="MFC4720296.1"/>
    <property type="molecule type" value="Genomic_DNA"/>
</dbReference>
<organism evidence="2 3">
    <name type="scientific">Enterococcus lemanii</name>
    <dbReference type="NCBI Taxonomy" id="1159752"/>
    <lineage>
        <taxon>Bacteria</taxon>
        <taxon>Bacillati</taxon>
        <taxon>Bacillota</taxon>
        <taxon>Bacilli</taxon>
        <taxon>Lactobacillales</taxon>
        <taxon>Enterococcaceae</taxon>
        <taxon>Enterococcus</taxon>
    </lineage>
</organism>
<name>A0ABV9MYT1_9ENTE</name>
<keyword evidence="3" id="KW-1185">Reference proteome</keyword>
<evidence type="ECO:0000313" key="2">
    <source>
        <dbReference type="EMBL" id="MFC4720296.1"/>
    </source>
</evidence>
<proteinExistence type="predicted"/>
<evidence type="ECO:0000259" key="1">
    <source>
        <dbReference type="SMART" id="SM00471"/>
    </source>
</evidence>